<evidence type="ECO:0000256" key="10">
    <source>
        <dbReference type="ARBA" id="ARBA00048997"/>
    </source>
</evidence>
<evidence type="ECO:0000256" key="6">
    <source>
        <dbReference type="ARBA" id="ARBA00022842"/>
    </source>
</evidence>
<evidence type="ECO:0000256" key="9">
    <source>
        <dbReference type="ARBA" id="ARBA00048689"/>
    </source>
</evidence>
<evidence type="ECO:0000256" key="8">
    <source>
        <dbReference type="ARBA" id="ARBA00040894"/>
    </source>
</evidence>
<dbReference type="Proteomes" id="UP000028504">
    <property type="component" value="Chromosome"/>
</dbReference>
<proteinExistence type="inferred from homology"/>
<keyword evidence="6" id="KW-0460">Magnesium</keyword>
<accession>A0ABN4DDG8</accession>
<reference evidence="12 13" key="1">
    <citation type="submission" date="2014-07" db="EMBL/GenBank/DDBJ databases">
        <title>Complete genome sequence of Corynebacterium atypicum DSM 44849: identifiction of the mycolic acid biosynthesis genes.</title>
        <authorList>
            <person name="Tippelt A."/>
            <person name="Mollmann S."/>
            <person name="Albersmeier A."/>
            <person name="Jaenicke S."/>
            <person name="Ruckert C."/>
            <person name="Tauch A."/>
        </authorList>
    </citation>
    <scope>NUCLEOTIDE SEQUENCE [LARGE SCALE GENOMIC DNA]</scope>
    <source>
        <strain evidence="12 13">R2070</strain>
    </source>
</reference>
<keyword evidence="4" id="KW-0328">Glycosyltransferase</keyword>
<gene>
    <name evidence="12" type="ORF">CATYP_06830</name>
</gene>
<keyword evidence="13" id="KW-1185">Reference proteome</keyword>
<evidence type="ECO:0000313" key="13">
    <source>
        <dbReference type="Proteomes" id="UP000028504"/>
    </source>
</evidence>
<comment type="catalytic activity">
    <reaction evidence="9">
        <text>(2R)-3-phosphoglycerate + UDP-alpha-D-glucose = (2R)-2-O-(alpha-D-glucopyranosyl)-3-phospho-glycerate + UDP + H(+)</text>
        <dbReference type="Rhea" id="RHEA:31319"/>
        <dbReference type="ChEBI" id="CHEBI:15378"/>
        <dbReference type="ChEBI" id="CHEBI:58223"/>
        <dbReference type="ChEBI" id="CHEBI:58272"/>
        <dbReference type="ChEBI" id="CHEBI:58885"/>
        <dbReference type="ChEBI" id="CHEBI:62600"/>
        <dbReference type="EC" id="2.4.1.266"/>
    </reaction>
    <physiologicalReaction direction="left-to-right" evidence="9">
        <dbReference type="Rhea" id="RHEA:31320"/>
    </physiologicalReaction>
</comment>
<evidence type="ECO:0000256" key="1">
    <source>
        <dbReference type="ARBA" id="ARBA00001936"/>
    </source>
</evidence>
<evidence type="ECO:0000256" key="5">
    <source>
        <dbReference type="ARBA" id="ARBA00022679"/>
    </source>
</evidence>
<dbReference type="SUPFAM" id="SSF53448">
    <property type="entry name" value="Nucleotide-diphospho-sugar transferases"/>
    <property type="match status" value="1"/>
</dbReference>
<dbReference type="EC" id="2.4.1.266" evidence="7"/>
<protein>
    <recommendedName>
        <fullName evidence="8">Glucosyl-3-phosphoglycerate synthase</fullName>
        <ecNumber evidence="7">2.4.1.266</ecNumber>
    </recommendedName>
</protein>
<dbReference type="NCBIfam" id="NF010496">
    <property type="entry name" value="PRK13915.1"/>
    <property type="match status" value="1"/>
</dbReference>
<dbReference type="InterPro" id="IPR029044">
    <property type="entry name" value="Nucleotide-diphossugar_trans"/>
</dbReference>
<name>A0ABN4DDG8_9CORY</name>
<feature type="domain" description="Glycosyltransferase 2-like" evidence="11">
    <location>
        <begin position="5"/>
        <end position="121"/>
    </location>
</feature>
<organism evidence="12 13">
    <name type="scientific">Corynebacterium atypicum</name>
    <dbReference type="NCBI Taxonomy" id="191610"/>
    <lineage>
        <taxon>Bacteria</taxon>
        <taxon>Bacillati</taxon>
        <taxon>Actinomycetota</taxon>
        <taxon>Actinomycetes</taxon>
        <taxon>Mycobacteriales</taxon>
        <taxon>Corynebacteriaceae</taxon>
        <taxon>Corynebacterium</taxon>
    </lineage>
</organism>
<comment type="cofactor">
    <cofactor evidence="1">
        <name>Mn(2+)</name>
        <dbReference type="ChEBI" id="CHEBI:29035"/>
    </cofactor>
</comment>
<evidence type="ECO:0000256" key="7">
    <source>
        <dbReference type="ARBA" id="ARBA00039022"/>
    </source>
</evidence>
<comment type="catalytic activity">
    <reaction evidence="10">
        <text>an NDP-alpha-D-glucose + (2R)-3-phosphoglycerate = (2R)-2-O-(alpha-D-glucopyranosyl)-3-phospho-glycerate + a ribonucleoside 5'-diphosphate + H(+)</text>
        <dbReference type="Rhea" id="RHEA:47244"/>
        <dbReference type="ChEBI" id="CHEBI:15378"/>
        <dbReference type="ChEBI" id="CHEBI:57930"/>
        <dbReference type="ChEBI" id="CHEBI:58272"/>
        <dbReference type="ChEBI" id="CHEBI:62600"/>
        <dbReference type="ChEBI" id="CHEBI:76533"/>
        <dbReference type="EC" id="2.4.1.266"/>
    </reaction>
    <physiologicalReaction direction="left-to-right" evidence="10">
        <dbReference type="Rhea" id="RHEA:47245"/>
    </physiologicalReaction>
</comment>
<dbReference type="Pfam" id="PF00535">
    <property type="entry name" value="Glycos_transf_2"/>
    <property type="match status" value="1"/>
</dbReference>
<evidence type="ECO:0000313" key="12">
    <source>
        <dbReference type="EMBL" id="AIG64355.1"/>
    </source>
</evidence>
<keyword evidence="5" id="KW-0808">Transferase</keyword>
<evidence type="ECO:0000259" key="11">
    <source>
        <dbReference type="Pfam" id="PF00535"/>
    </source>
</evidence>
<evidence type="ECO:0000256" key="2">
    <source>
        <dbReference type="ARBA" id="ARBA00001946"/>
    </source>
</evidence>
<dbReference type="CDD" id="cd00761">
    <property type="entry name" value="Glyco_tranf_GTA_type"/>
    <property type="match status" value="1"/>
</dbReference>
<dbReference type="Gene3D" id="3.90.550.10">
    <property type="entry name" value="Spore Coat Polysaccharide Biosynthesis Protein SpsA, Chain A"/>
    <property type="match status" value="1"/>
</dbReference>
<dbReference type="InterPro" id="IPR001173">
    <property type="entry name" value="Glyco_trans_2-like"/>
</dbReference>
<sequence length="246" mass="25672">MARTSVVIPALNEEQTVAGVVAAVAADGPQEILVIDADSADATARRAREAGARVVGWREVLPGISPRAGKGESLWRGVAAAQGQFVAFVDADLKRPAPGMIRRLVAPFADPAVALVKATYRRDLHGVAHEGGRVTELTAKPLLGLLFPQLAGLDQPLGGEYAIRRELAVQLPFVSGYGVESGLIIDVARRCGVGAIAEVALGPRAHRNRPLAELKPMARTVAATILARAGVSGVAVDERPPLASIL</sequence>
<dbReference type="InterPro" id="IPR050256">
    <property type="entry name" value="Glycosyltransferase_2"/>
</dbReference>
<evidence type="ECO:0000256" key="4">
    <source>
        <dbReference type="ARBA" id="ARBA00022676"/>
    </source>
</evidence>
<comment type="similarity">
    <text evidence="3">Belongs to the glycosyltransferase 2 family.</text>
</comment>
<dbReference type="EMBL" id="CP008944">
    <property type="protein sequence ID" value="AIG64355.1"/>
    <property type="molecule type" value="Genomic_DNA"/>
</dbReference>
<dbReference type="PANTHER" id="PTHR48090">
    <property type="entry name" value="UNDECAPRENYL-PHOSPHATE 4-DEOXY-4-FORMAMIDO-L-ARABINOSE TRANSFERASE-RELATED"/>
    <property type="match status" value="1"/>
</dbReference>
<comment type="cofactor">
    <cofactor evidence="2">
        <name>Mg(2+)</name>
        <dbReference type="ChEBI" id="CHEBI:18420"/>
    </cofactor>
</comment>
<evidence type="ECO:0000256" key="3">
    <source>
        <dbReference type="ARBA" id="ARBA00006739"/>
    </source>
</evidence>
<dbReference type="PANTHER" id="PTHR48090:SF10">
    <property type="entry name" value="GLUCOSYL-3-PHOSPHOGLYCERATE SYNTHASE"/>
    <property type="match status" value="1"/>
</dbReference>